<name>A0AA37SK46_9BACT</name>
<evidence type="ECO:0000313" key="2">
    <source>
        <dbReference type="Proteomes" id="UP001156666"/>
    </source>
</evidence>
<comment type="caution">
    <text evidence="1">The sequence shown here is derived from an EMBL/GenBank/DDBJ whole genome shotgun (WGS) entry which is preliminary data.</text>
</comment>
<dbReference type="RefSeq" id="WP_235294671.1">
    <property type="nucleotide sequence ID" value="NZ_BSOH01000003.1"/>
</dbReference>
<keyword evidence="2" id="KW-1185">Reference proteome</keyword>
<sequence>MQTNILGPKNAPYVNTLTDLDELTKKETAILLACVQDYYEETIHRFALALSEPHGEDELAFLACVLTQFYHKVEIDLPEILLKVANMEIEIVEETTGLIRLFLLQIDKGFRGIETESIPEEVQLLSDKRKAQARKEIDSLNVQDLEKLRYAILADELCNHTAYTKALALFKLAEEIQSDHDFIDAGKRRTAEIFAEAYHVGALLKEISKELPETERELLDLMHKVIPLRILESQARRRKERAEKGK</sequence>
<organism evidence="1 2">
    <name type="scientific">Portibacter lacus</name>
    <dbReference type="NCBI Taxonomy" id="1099794"/>
    <lineage>
        <taxon>Bacteria</taxon>
        <taxon>Pseudomonadati</taxon>
        <taxon>Bacteroidota</taxon>
        <taxon>Saprospiria</taxon>
        <taxon>Saprospirales</taxon>
        <taxon>Haliscomenobacteraceae</taxon>
        <taxon>Portibacter</taxon>
    </lineage>
</organism>
<protein>
    <submittedName>
        <fullName evidence="1">Uncharacterized protein</fullName>
    </submittedName>
</protein>
<reference evidence="1" key="2">
    <citation type="submission" date="2023-01" db="EMBL/GenBank/DDBJ databases">
        <title>Draft genome sequence of Portibacter lacus strain NBRC 108769.</title>
        <authorList>
            <person name="Sun Q."/>
            <person name="Mori K."/>
        </authorList>
    </citation>
    <scope>NUCLEOTIDE SEQUENCE</scope>
    <source>
        <strain evidence="1">NBRC 108769</strain>
    </source>
</reference>
<gene>
    <name evidence="1" type="ORF">GCM10007940_06430</name>
</gene>
<reference evidence="1" key="1">
    <citation type="journal article" date="2014" name="Int. J. Syst. Evol. Microbiol.">
        <title>Complete genome sequence of Corynebacterium casei LMG S-19264T (=DSM 44701T), isolated from a smear-ripened cheese.</title>
        <authorList>
            <consortium name="US DOE Joint Genome Institute (JGI-PGF)"/>
            <person name="Walter F."/>
            <person name="Albersmeier A."/>
            <person name="Kalinowski J."/>
            <person name="Ruckert C."/>
        </authorList>
    </citation>
    <scope>NUCLEOTIDE SEQUENCE</scope>
    <source>
        <strain evidence="1">NBRC 108769</strain>
    </source>
</reference>
<dbReference type="EMBL" id="BSOH01000003">
    <property type="protein sequence ID" value="GLR16028.1"/>
    <property type="molecule type" value="Genomic_DNA"/>
</dbReference>
<dbReference type="Proteomes" id="UP001156666">
    <property type="component" value="Unassembled WGS sequence"/>
</dbReference>
<accession>A0AA37SK46</accession>
<dbReference type="AlphaFoldDB" id="A0AA37SK46"/>
<evidence type="ECO:0000313" key="1">
    <source>
        <dbReference type="EMBL" id="GLR16028.1"/>
    </source>
</evidence>
<proteinExistence type="predicted"/>